<keyword evidence="2" id="KW-1133">Transmembrane helix</keyword>
<protein>
    <submittedName>
        <fullName evidence="3">Uncharacterized protein</fullName>
    </submittedName>
</protein>
<keyword evidence="2" id="KW-0812">Transmembrane</keyword>
<reference evidence="4" key="1">
    <citation type="journal article" date="2010" name="Nature">
        <title>The Amphimedon queenslandica genome and the evolution of animal complexity.</title>
        <authorList>
            <person name="Srivastava M."/>
            <person name="Simakov O."/>
            <person name="Chapman J."/>
            <person name="Fahey B."/>
            <person name="Gauthier M.E."/>
            <person name="Mitros T."/>
            <person name="Richards G.S."/>
            <person name="Conaco C."/>
            <person name="Dacre M."/>
            <person name="Hellsten U."/>
            <person name="Larroux C."/>
            <person name="Putnam N.H."/>
            <person name="Stanke M."/>
            <person name="Adamska M."/>
            <person name="Darling A."/>
            <person name="Degnan S.M."/>
            <person name="Oakley T.H."/>
            <person name="Plachetzki D.C."/>
            <person name="Zhai Y."/>
            <person name="Adamski M."/>
            <person name="Calcino A."/>
            <person name="Cummins S.F."/>
            <person name="Goodstein D.M."/>
            <person name="Harris C."/>
            <person name="Jackson D.J."/>
            <person name="Leys S.P."/>
            <person name="Shu S."/>
            <person name="Woodcroft B.J."/>
            <person name="Vervoort M."/>
            <person name="Kosik K.S."/>
            <person name="Manning G."/>
            <person name="Degnan B.M."/>
            <person name="Rokhsar D.S."/>
        </authorList>
    </citation>
    <scope>NUCLEOTIDE SEQUENCE [LARGE SCALE GENOMIC DNA]</scope>
</reference>
<dbReference type="RefSeq" id="XP_019852773.1">
    <property type="nucleotide sequence ID" value="XM_019997214.1"/>
</dbReference>
<keyword evidence="2" id="KW-0472">Membrane</keyword>
<evidence type="ECO:0000313" key="3">
    <source>
        <dbReference type="EnsemblMetazoa" id="XP_019852773.1"/>
    </source>
</evidence>
<evidence type="ECO:0000313" key="4">
    <source>
        <dbReference type="Proteomes" id="UP000007879"/>
    </source>
</evidence>
<dbReference type="AlphaFoldDB" id="A0AAN0J7U8"/>
<proteinExistence type="predicted"/>
<name>A0AAN0J7U8_AMPQE</name>
<feature type="transmembrane region" description="Helical" evidence="2">
    <location>
        <begin position="96"/>
        <end position="115"/>
    </location>
</feature>
<keyword evidence="4" id="KW-1185">Reference proteome</keyword>
<sequence length="152" mass="17117">MIAYLIDSIVGLTIYCAYSMFIMVHIGCIVGSCFCRCCPCKPWIKRITLEVAQYLYGPSSITKKNQKEERVIMDDFIETIIFRNTMAIGKGTATKFALFMVIILTMTMCPWDLLLQKEKAKNKINVLQPEEDNEETKPLISNGGTATKASSL</sequence>
<evidence type="ECO:0000256" key="2">
    <source>
        <dbReference type="SAM" id="Phobius"/>
    </source>
</evidence>
<reference evidence="3" key="2">
    <citation type="submission" date="2024-06" db="UniProtKB">
        <authorList>
            <consortium name="EnsemblMetazoa"/>
        </authorList>
    </citation>
    <scope>IDENTIFICATION</scope>
</reference>
<feature type="region of interest" description="Disordered" evidence="1">
    <location>
        <begin position="127"/>
        <end position="152"/>
    </location>
</feature>
<accession>A0AAN0J7U8</accession>
<dbReference type="GeneID" id="109582488"/>
<feature type="compositionally biased region" description="Polar residues" evidence="1">
    <location>
        <begin position="142"/>
        <end position="152"/>
    </location>
</feature>
<dbReference type="KEGG" id="aqu:109582488"/>
<feature type="transmembrane region" description="Helical" evidence="2">
    <location>
        <begin position="12"/>
        <end position="32"/>
    </location>
</feature>
<dbReference type="EnsemblMetazoa" id="XM_019997214.1">
    <property type="protein sequence ID" value="XP_019852773.1"/>
    <property type="gene ID" value="LOC109582488"/>
</dbReference>
<organism evidence="3 4">
    <name type="scientific">Amphimedon queenslandica</name>
    <name type="common">Sponge</name>
    <dbReference type="NCBI Taxonomy" id="400682"/>
    <lineage>
        <taxon>Eukaryota</taxon>
        <taxon>Metazoa</taxon>
        <taxon>Porifera</taxon>
        <taxon>Demospongiae</taxon>
        <taxon>Heteroscleromorpha</taxon>
        <taxon>Haplosclerida</taxon>
        <taxon>Niphatidae</taxon>
        <taxon>Amphimedon</taxon>
    </lineage>
</organism>
<evidence type="ECO:0000256" key="1">
    <source>
        <dbReference type="SAM" id="MobiDB-lite"/>
    </source>
</evidence>
<dbReference type="Proteomes" id="UP000007879">
    <property type="component" value="Unassembled WGS sequence"/>
</dbReference>